<organism evidence="2 3">
    <name type="scientific">Marasmius oreades</name>
    <name type="common">fairy-ring Marasmius</name>
    <dbReference type="NCBI Taxonomy" id="181124"/>
    <lineage>
        <taxon>Eukaryota</taxon>
        <taxon>Fungi</taxon>
        <taxon>Dikarya</taxon>
        <taxon>Basidiomycota</taxon>
        <taxon>Agaricomycotina</taxon>
        <taxon>Agaricomycetes</taxon>
        <taxon>Agaricomycetidae</taxon>
        <taxon>Agaricales</taxon>
        <taxon>Marasmiineae</taxon>
        <taxon>Marasmiaceae</taxon>
        <taxon>Marasmius</taxon>
    </lineage>
</organism>
<feature type="compositionally biased region" description="Basic residues" evidence="1">
    <location>
        <begin position="72"/>
        <end position="84"/>
    </location>
</feature>
<dbReference type="OrthoDB" id="3353982at2759"/>
<dbReference type="RefSeq" id="XP_043016360.1">
    <property type="nucleotide sequence ID" value="XM_043147646.1"/>
</dbReference>
<reference evidence="2" key="1">
    <citation type="journal article" date="2021" name="Genome Biol. Evol.">
        <title>The assembled and annotated genome of the fairy-ring fungus Marasmius oreades.</title>
        <authorList>
            <person name="Hiltunen M."/>
            <person name="Ament-Velasquez S.L."/>
            <person name="Johannesson H."/>
        </authorList>
    </citation>
    <scope>NUCLEOTIDE SEQUENCE</scope>
    <source>
        <strain evidence="2">03SP1</strain>
    </source>
</reference>
<accession>A0A9P7V3Z5</accession>
<keyword evidence="3" id="KW-1185">Reference proteome</keyword>
<sequence length="244" mass="27387">MDKCTLLPGELAIRNECGDWAALAKSFALEGVVKAQEQQKKVEEWVERIREYERGQVGHGETEGSISNVRTQTRKTRKGRKGVSLRREDAPPTPQLPPIDSKKDKFRGPRQPGGTSSVVLSSSTKRVRVVPSLPTMRSFATELSLPPSHAAVRDAGARRALVETIQAKWEEGWAEGIGQLVRRRGLARTSWRNGIVRVVRFAEVDELKLGESVDDEEAFGDTERYRRGFVYEGSYTLSCRNRHV</sequence>
<evidence type="ECO:0000256" key="1">
    <source>
        <dbReference type="SAM" id="MobiDB-lite"/>
    </source>
</evidence>
<evidence type="ECO:0000313" key="3">
    <source>
        <dbReference type="Proteomes" id="UP001049176"/>
    </source>
</evidence>
<comment type="caution">
    <text evidence="2">The sequence shown here is derived from an EMBL/GenBank/DDBJ whole genome shotgun (WGS) entry which is preliminary data.</text>
</comment>
<dbReference type="AlphaFoldDB" id="A0A9P7V3Z5"/>
<dbReference type="EMBL" id="CM032181">
    <property type="protein sequence ID" value="KAG7099890.1"/>
    <property type="molecule type" value="Genomic_DNA"/>
</dbReference>
<protein>
    <submittedName>
        <fullName evidence="2">Uncharacterized protein</fullName>
    </submittedName>
</protein>
<dbReference type="GeneID" id="66070767"/>
<dbReference type="Proteomes" id="UP001049176">
    <property type="component" value="Chromosome 1"/>
</dbReference>
<dbReference type="KEGG" id="more:E1B28_001691"/>
<gene>
    <name evidence="2" type="ORF">E1B28_001691</name>
</gene>
<feature type="region of interest" description="Disordered" evidence="1">
    <location>
        <begin position="52"/>
        <end position="122"/>
    </location>
</feature>
<name>A0A9P7V3Z5_9AGAR</name>
<proteinExistence type="predicted"/>
<evidence type="ECO:0000313" key="2">
    <source>
        <dbReference type="EMBL" id="KAG7099890.1"/>
    </source>
</evidence>
<feature type="compositionally biased region" description="Basic and acidic residues" evidence="1">
    <location>
        <begin position="52"/>
        <end position="62"/>
    </location>
</feature>